<accession>A0A0H2RB88</accession>
<dbReference type="InterPro" id="IPR034686">
    <property type="entry name" value="Terpene_cyclase-like_2"/>
</dbReference>
<comment type="cofactor">
    <cofactor evidence="1 6">
        <name>Mg(2+)</name>
        <dbReference type="ChEBI" id="CHEBI:18420"/>
    </cofactor>
</comment>
<dbReference type="PANTHER" id="PTHR35201:SF4">
    <property type="entry name" value="BETA-PINACENE SYNTHASE-RELATED"/>
    <property type="match status" value="1"/>
</dbReference>
<keyword evidence="4 6" id="KW-0460">Magnesium</keyword>
<dbReference type="SUPFAM" id="SSF48576">
    <property type="entry name" value="Terpenoid synthases"/>
    <property type="match status" value="1"/>
</dbReference>
<dbReference type="GO" id="GO:0046872">
    <property type="term" value="F:metal ion binding"/>
    <property type="evidence" value="ECO:0007669"/>
    <property type="project" value="UniProtKB-KW"/>
</dbReference>
<evidence type="ECO:0000256" key="4">
    <source>
        <dbReference type="ARBA" id="ARBA00022842"/>
    </source>
</evidence>
<dbReference type="EC" id="4.2.3.-" evidence="6"/>
<dbReference type="PANTHER" id="PTHR35201">
    <property type="entry name" value="TERPENE SYNTHASE"/>
    <property type="match status" value="1"/>
</dbReference>
<keyword evidence="8" id="KW-1185">Reference proteome</keyword>
<dbReference type="Gene3D" id="1.10.600.10">
    <property type="entry name" value="Farnesyl Diphosphate Synthase"/>
    <property type="match status" value="1"/>
</dbReference>
<evidence type="ECO:0000256" key="1">
    <source>
        <dbReference type="ARBA" id="ARBA00001946"/>
    </source>
</evidence>
<dbReference type="Pfam" id="PF19086">
    <property type="entry name" value="Terpene_syn_C_2"/>
    <property type="match status" value="1"/>
</dbReference>
<dbReference type="InterPro" id="IPR008949">
    <property type="entry name" value="Isoprenoid_synthase_dom_sf"/>
</dbReference>
<dbReference type="GO" id="GO:0008299">
    <property type="term" value="P:isoprenoid biosynthetic process"/>
    <property type="evidence" value="ECO:0007669"/>
    <property type="project" value="UniProtKB-ARBA"/>
</dbReference>
<organism evidence="7 8">
    <name type="scientific">Schizopora paradoxa</name>
    <dbReference type="NCBI Taxonomy" id="27342"/>
    <lineage>
        <taxon>Eukaryota</taxon>
        <taxon>Fungi</taxon>
        <taxon>Dikarya</taxon>
        <taxon>Basidiomycota</taxon>
        <taxon>Agaricomycotina</taxon>
        <taxon>Agaricomycetes</taxon>
        <taxon>Hymenochaetales</taxon>
        <taxon>Schizoporaceae</taxon>
        <taxon>Schizopora</taxon>
    </lineage>
</organism>
<evidence type="ECO:0000256" key="2">
    <source>
        <dbReference type="ARBA" id="ARBA00006333"/>
    </source>
</evidence>
<evidence type="ECO:0000313" key="8">
    <source>
        <dbReference type="Proteomes" id="UP000053477"/>
    </source>
</evidence>
<name>A0A0H2RB88_9AGAM</name>
<keyword evidence="5 6" id="KW-0456">Lyase</keyword>
<dbReference type="AlphaFoldDB" id="A0A0H2RB88"/>
<gene>
    <name evidence="7" type="ORF">SCHPADRAFT_600750</name>
</gene>
<dbReference type="InParanoid" id="A0A0H2RB88"/>
<keyword evidence="3 6" id="KW-0479">Metal-binding</keyword>
<evidence type="ECO:0000256" key="6">
    <source>
        <dbReference type="RuleBase" id="RU366034"/>
    </source>
</evidence>
<evidence type="ECO:0000256" key="3">
    <source>
        <dbReference type="ARBA" id="ARBA00022723"/>
    </source>
</evidence>
<dbReference type="Proteomes" id="UP000053477">
    <property type="component" value="Unassembled WGS sequence"/>
</dbReference>
<protein>
    <recommendedName>
        <fullName evidence="6">Terpene synthase</fullName>
        <ecNumber evidence="6">4.2.3.-</ecNumber>
    </recommendedName>
</protein>
<reference evidence="7 8" key="1">
    <citation type="submission" date="2015-04" db="EMBL/GenBank/DDBJ databases">
        <title>Complete genome sequence of Schizopora paradoxa KUC8140, a cosmopolitan wood degrader in East Asia.</title>
        <authorList>
            <consortium name="DOE Joint Genome Institute"/>
            <person name="Min B."/>
            <person name="Park H."/>
            <person name="Jang Y."/>
            <person name="Kim J.-J."/>
            <person name="Kim K.H."/>
            <person name="Pangilinan J."/>
            <person name="Lipzen A."/>
            <person name="Riley R."/>
            <person name="Grigoriev I.V."/>
            <person name="Spatafora J.W."/>
            <person name="Choi I.-G."/>
        </authorList>
    </citation>
    <scope>NUCLEOTIDE SEQUENCE [LARGE SCALE GENOMIC DNA]</scope>
    <source>
        <strain evidence="7 8">KUC8140</strain>
    </source>
</reference>
<dbReference type="EMBL" id="KQ086082">
    <property type="protein sequence ID" value="KLO08667.1"/>
    <property type="molecule type" value="Genomic_DNA"/>
</dbReference>
<evidence type="ECO:0000313" key="7">
    <source>
        <dbReference type="EMBL" id="KLO08667.1"/>
    </source>
</evidence>
<dbReference type="OrthoDB" id="2861623at2759"/>
<sequence length="194" mass="22378">MRRFVENCENYCAAVAKEAKLRERGLTLDVEPYMKLRRDFSSTQICAVLFEYVHGMDLPDAVFENEAFRQMYLAGLDMLCLTNDLYSYNREQSRGVAVNNIFTVVMKERGYSYQQAADYIGEEHERLVAKMIDASGKIPSFGDKIDGDIQKYVRSMEQCIAGNITWCLETPRYFGVWNAASQRDIVVKLWDVES</sequence>
<dbReference type="GO" id="GO:0010333">
    <property type="term" value="F:terpene synthase activity"/>
    <property type="evidence" value="ECO:0007669"/>
    <property type="project" value="InterPro"/>
</dbReference>
<comment type="similarity">
    <text evidence="2 6">Belongs to the terpene synthase family.</text>
</comment>
<evidence type="ECO:0000256" key="5">
    <source>
        <dbReference type="ARBA" id="ARBA00023239"/>
    </source>
</evidence>
<proteinExistence type="inferred from homology"/>